<dbReference type="Gene3D" id="1.10.238.10">
    <property type="entry name" value="EF-hand"/>
    <property type="match status" value="1"/>
</dbReference>
<dbReference type="PROSITE" id="PS00107">
    <property type="entry name" value="PROTEIN_KINASE_ATP"/>
    <property type="match status" value="1"/>
</dbReference>
<proteinExistence type="predicted"/>
<accession>A0A250XPP7</accession>
<evidence type="ECO:0000256" key="7">
    <source>
        <dbReference type="SAM" id="MobiDB-lite"/>
    </source>
</evidence>
<sequence>MPRIDVWDANVVVPSKIHDCGFTKHKLSEKYKVGKELGQGGFGTVHVVEDIETGAQYACKSITKTLDVPNVSPSQQERHLENIKRETAILRKLRGTVSLLGQLNVVYLEDVFEDDKSVHIIMELCKGGELLHNLGKKHYSEGTVASYMRGVLRTLAQCHHHKILHRDIKPGNFMLLTEVEDSPLKAIDFGLAVFFDPKDLPLKDLGMEGTPWFMAPEILSSQVGPEVDVWAAGVMAFQLLSGAFPFNDWNNTRNPALSLVWRSILMEQPKLTGSAWQDISDDAKDFVKTLLNKDPAKRPTSKDALLHTWLQGGGVIQRKQGKQLNASVVQRLQRFGLGNAFKRTILDMITNELLQRHVESKQIESSVDPDATDVLQQGINPSLLKESQGDDNDENRDQVGTLSTVKILAEGRRRQALARSLSMQYSQSVHSGSDAYRLLIKQGHKPGHLARGPHLPSGAWVPLPPGMAHGSKAWQSSQAVMGMLPEAPQLRSLLPTDRNMADAAGAAAASGVAEPGAAAAAAPSTMGRISSVGNNPSGHALEHYALLMGMGERSVQGMRKRHSRLSLDKQLPRHLEEGMSHSEGLTPSPGQSVDVALNHQVGIATLGVKSGTADGSNRFRSLVRNGSSDMLRLLGTVQRHRQEHRKVQRLCLDTSGRGQDTFLAYTQQQQQVPEASLHEETRNVSNLSNVSPAALGQHVTMSLPAATTINFSLNADVDKHSAAALQAAGTAYYSPQHAVFLHKNVDAGGIETLAFNEALQGAAEAMSQMEVDDSSLLCAGAGAEGVKSKCGIDGVLKPDDSLMAVERSQGSHYLVGLPSESADAFGFLQERDADCMPVEVQHRRRGQGGYAALVGGGNKTMPPPVLTMEDVEATSAAPFDSSCPPFTPFAASDASAMTLNPNSFSNPEGAMLHGKPEQETAPAAAKPAAGNYDGLLNVRTVHPGSAGIHASGNRAMHPEETVPASAAPSPNKGETHSSSEVATSGHEGEAVSCPESCENAMTSAVMVSALSNLLASPDQLQELMEVLNSLDYNKQSELSFEKISKGLGWLGYRLEASEVETLLREVAGSTDTLSQSQFIASQVDWRSFQANHREEWLSCLRNTFEDIDVHNEGRINSETLINLLKEKLPEGEVNLAVQEILMDAAVSSEGLDFDDFCRLVREDSSDSLASVELYDARFWPQEYTPGLETIPAGCED</sequence>
<dbReference type="InterPro" id="IPR050205">
    <property type="entry name" value="CDPK_Ser/Thr_kinases"/>
</dbReference>
<keyword evidence="5 6" id="KW-0067">ATP-binding</keyword>
<keyword evidence="3 6" id="KW-0547">Nucleotide-binding</keyword>
<dbReference type="PANTHER" id="PTHR24349">
    <property type="entry name" value="SERINE/THREONINE-PROTEIN KINASE"/>
    <property type="match status" value="1"/>
</dbReference>
<dbReference type="SUPFAM" id="SSF47473">
    <property type="entry name" value="EF-hand"/>
    <property type="match status" value="1"/>
</dbReference>
<keyword evidence="1" id="KW-0723">Serine/threonine-protein kinase</keyword>
<evidence type="ECO:0000256" key="3">
    <source>
        <dbReference type="ARBA" id="ARBA00022741"/>
    </source>
</evidence>
<dbReference type="Gene3D" id="1.10.510.10">
    <property type="entry name" value="Transferase(Phosphotransferase) domain 1"/>
    <property type="match status" value="1"/>
</dbReference>
<dbReference type="EMBL" id="BEGY01000147">
    <property type="protein sequence ID" value="GAX85047.1"/>
    <property type="molecule type" value="Genomic_DNA"/>
</dbReference>
<dbReference type="Proteomes" id="UP000232323">
    <property type="component" value="Unassembled WGS sequence"/>
</dbReference>
<keyword evidence="4" id="KW-0418">Kinase</keyword>
<dbReference type="InterPro" id="IPR011992">
    <property type="entry name" value="EF-hand-dom_pair"/>
</dbReference>
<gene>
    <name evidence="9" type="ORF">CEUSTIGMA_g12467.t1</name>
</gene>
<dbReference type="GO" id="GO:0005524">
    <property type="term" value="F:ATP binding"/>
    <property type="evidence" value="ECO:0007669"/>
    <property type="project" value="UniProtKB-UniRule"/>
</dbReference>
<evidence type="ECO:0000313" key="10">
    <source>
        <dbReference type="Proteomes" id="UP000232323"/>
    </source>
</evidence>
<evidence type="ECO:0000256" key="6">
    <source>
        <dbReference type="PROSITE-ProRule" id="PRU10141"/>
    </source>
</evidence>
<feature type="domain" description="Protein kinase" evidence="8">
    <location>
        <begin position="31"/>
        <end position="310"/>
    </location>
</feature>
<dbReference type="STRING" id="1157962.A0A250XPP7"/>
<name>A0A250XPP7_9CHLO</name>
<dbReference type="InterPro" id="IPR000719">
    <property type="entry name" value="Prot_kinase_dom"/>
</dbReference>
<protein>
    <recommendedName>
        <fullName evidence="8">Protein kinase domain-containing protein</fullName>
    </recommendedName>
</protein>
<feature type="binding site" evidence="6">
    <location>
        <position position="60"/>
    </location>
    <ligand>
        <name>ATP</name>
        <dbReference type="ChEBI" id="CHEBI:30616"/>
    </ligand>
</feature>
<feature type="region of interest" description="Disordered" evidence="7">
    <location>
        <begin position="904"/>
        <end position="925"/>
    </location>
</feature>
<dbReference type="InterPro" id="IPR008271">
    <property type="entry name" value="Ser/Thr_kinase_AS"/>
</dbReference>
<dbReference type="SUPFAM" id="SSF56112">
    <property type="entry name" value="Protein kinase-like (PK-like)"/>
    <property type="match status" value="1"/>
</dbReference>
<keyword evidence="2" id="KW-0808">Transferase</keyword>
<dbReference type="InterPro" id="IPR017441">
    <property type="entry name" value="Protein_kinase_ATP_BS"/>
</dbReference>
<evidence type="ECO:0000259" key="8">
    <source>
        <dbReference type="PROSITE" id="PS50011"/>
    </source>
</evidence>
<feature type="region of interest" description="Disordered" evidence="7">
    <location>
        <begin position="951"/>
        <end position="992"/>
    </location>
</feature>
<keyword evidence="10" id="KW-1185">Reference proteome</keyword>
<dbReference type="PROSITE" id="PS00108">
    <property type="entry name" value="PROTEIN_KINASE_ST"/>
    <property type="match status" value="1"/>
</dbReference>
<dbReference type="Gene3D" id="3.30.200.20">
    <property type="entry name" value="Phosphorylase Kinase, domain 1"/>
    <property type="match status" value="1"/>
</dbReference>
<dbReference type="InterPro" id="IPR011009">
    <property type="entry name" value="Kinase-like_dom_sf"/>
</dbReference>
<dbReference type="SMART" id="SM00220">
    <property type="entry name" value="S_TKc"/>
    <property type="match status" value="1"/>
</dbReference>
<dbReference type="PROSITE" id="PS50011">
    <property type="entry name" value="PROTEIN_KINASE_DOM"/>
    <property type="match status" value="1"/>
</dbReference>
<comment type="caution">
    <text evidence="9">The sequence shown here is derived from an EMBL/GenBank/DDBJ whole genome shotgun (WGS) entry which is preliminary data.</text>
</comment>
<dbReference type="GO" id="GO:0004674">
    <property type="term" value="F:protein serine/threonine kinase activity"/>
    <property type="evidence" value="ECO:0007669"/>
    <property type="project" value="UniProtKB-KW"/>
</dbReference>
<evidence type="ECO:0000256" key="4">
    <source>
        <dbReference type="ARBA" id="ARBA00022777"/>
    </source>
</evidence>
<evidence type="ECO:0000256" key="5">
    <source>
        <dbReference type="ARBA" id="ARBA00022840"/>
    </source>
</evidence>
<reference evidence="9 10" key="1">
    <citation type="submission" date="2017-08" db="EMBL/GenBank/DDBJ databases">
        <title>Acidophilic green algal genome provides insights into adaptation to an acidic environment.</title>
        <authorList>
            <person name="Hirooka S."/>
            <person name="Hirose Y."/>
            <person name="Kanesaki Y."/>
            <person name="Higuchi S."/>
            <person name="Fujiwara T."/>
            <person name="Onuma R."/>
            <person name="Era A."/>
            <person name="Ohbayashi R."/>
            <person name="Uzuka A."/>
            <person name="Nozaki H."/>
            <person name="Yoshikawa H."/>
            <person name="Miyagishima S.Y."/>
        </authorList>
    </citation>
    <scope>NUCLEOTIDE SEQUENCE [LARGE SCALE GENOMIC DNA]</scope>
    <source>
        <strain evidence="9 10">NIES-2499</strain>
    </source>
</reference>
<evidence type="ECO:0000256" key="2">
    <source>
        <dbReference type="ARBA" id="ARBA00022679"/>
    </source>
</evidence>
<organism evidence="9 10">
    <name type="scientific">Chlamydomonas eustigma</name>
    <dbReference type="NCBI Taxonomy" id="1157962"/>
    <lineage>
        <taxon>Eukaryota</taxon>
        <taxon>Viridiplantae</taxon>
        <taxon>Chlorophyta</taxon>
        <taxon>core chlorophytes</taxon>
        <taxon>Chlorophyceae</taxon>
        <taxon>CS clade</taxon>
        <taxon>Chlamydomonadales</taxon>
        <taxon>Chlamydomonadaceae</taxon>
        <taxon>Chlamydomonas</taxon>
    </lineage>
</organism>
<evidence type="ECO:0000256" key="1">
    <source>
        <dbReference type="ARBA" id="ARBA00022527"/>
    </source>
</evidence>
<evidence type="ECO:0000313" key="9">
    <source>
        <dbReference type="EMBL" id="GAX85047.1"/>
    </source>
</evidence>
<dbReference type="OrthoDB" id="549880at2759"/>
<dbReference type="Pfam" id="PF00069">
    <property type="entry name" value="Pkinase"/>
    <property type="match status" value="1"/>
</dbReference>
<dbReference type="AlphaFoldDB" id="A0A250XPP7"/>